<reference evidence="4" key="1">
    <citation type="journal article" date="2019" name="Int. J. Syst. Evol. Microbiol.">
        <title>The Global Catalogue of Microorganisms (GCM) 10K type strain sequencing project: providing services to taxonomists for standard genome sequencing and annotation.</title>
        <authorList>
            <consortium name="The Broad Institute Genomics Platform"/>
            <consortium name="The Broad Institute Genome Sequencing Center for Infectious Disease"/>
            <person name="Wu L."/>
            <person name="Ma J."/>
        </authorList>
    </citation>
    <scope>NUCLEOTIDE SEQUENCE [LARGE SCALE GENOMIC DNA]</scope>
    <source>
        <strain evidence="4">CGMCC 1.15959</strain>
    </source>
</reference>
<feature type="domain" description="Anti-sigma factor NepR" evidence="2">
    <location>
        <begin position="116"/>
        <end position="147"/>
    </location>
</feature>
<dbReference type="InterPro" id="IPR041649">
    <property type="entry name" value="NepR"/>
</dbReference>
<name>A0ABQ1SC13_9SPHN</name>
<dbReference type="EMBL" id="BMKL01000001">
    <property type="protein sequence ID" value="GGD99682.1"/>
    <property type="molecule type" value="Genomic_DNA"/>
</dbReference>
<accession>A0ABQ1SC13</accession>
<evidence type="ECO:0000259" key="2">
    <source>
        <dbReference type="Pfam" id="PF18557"/>
    </source>
</evidence>
<feature type="region of interest" description="Disordered" evidence="1">
    <location>
        <begin position="88"/>
        <end position="118"/>
    </location>
</feature>
<proteinExistence type="predicted"/>
<gene>
    <name evidence="3" type="ORF">GCM10011515_19410</name>
</gene>
<feature type="region of interest" description="Disordered" evidence="1">
    <location>
        <begin position="1"/>
        <end position="34"/>
    </location>
</feature>
<evidence type="ECO:0000313" key="3">
    <source>
        <dbReference type="EMBL" id="GGD99682.1"/>
    </source>
</evidence>
<evidence type="ECO:0000256" key="1">
    <source>
        <dbReference type="SAM" id="MobiDB-lite"/>
    </source>
</evidence>
<dbReference type="Proteomes" id="UP000619041">
    <property type="component" value="Unassembled WGS sequence"/>
</dbReference>
<feature type="compositionally biased region" description="Basic and acidic residues" evidence="1">
    <location>
        <begin position="88"/>
        <end position="113"/>
    </location>
</feature>
<dbReference type="Pfam" id="PF18557">
    <property type="entry name" value="NepR"/>
    <property type="match status" value="1"/>
</dbReference>
<evidence type="ECO:0000313" key="4">
    <source>
        <dbReference type="Proteomes" id="UP000619041"/>
    </source>
</evidence>
<keyword evidence="4" id="KW-1185">Reference proteome</keyword>
<protein>
    <recommendedName>
        <fullName evidence="2">Anti-sigma factor NepR domain-containing protein</fullName>
    </recommendedName>
</protein>
<organism evidence="3 4">
    <name type="scientific">Tsuneonella deserti</name>
    <dbReference type="NCBI Taxonomy" id="2035528"/>
    <lineage>
        <taxon>Bacteria</taxon>
        <taxon>Pseudomonadati</taxon>
        <taxon>Pseudomonadota</taxon>
        <taxon>Alphaproteobacteria</taxon>
        <taxon>Sphingomonadales</taxon>
        <taxon>Erythrobacteraceae</taxon>
        <taxon>Tsuneonella</taxon>
    </lineage>
</organism>
<sequence length="148" mass="16412">MGAARGYEANHRRVRRDRLSTLPTDPARPTLSPRTTPVAYAACARWNKGAIASFPNLYNREIGGRLAFAVCLRLGWGTDFLAGTEKDLEQRDAKGERAQDGKDKASPLKRKADTPGWTSGLRQIYDSVLDESLPPEIQDLLSKLDRDS</sequence>
<comment type="caution">
    <text evidence="3">The sequence shown here is derived from an EMBL/GenBank/DDBJ whole genome shotgun (WGS) entry which is preliminary data.</text>
</comment>